<sequence>MTSLPSFIELMESLGLEQTSHSPSPELSPSLSPVSSPSSSPQLGDTAVPSPLRSRSSPSLRDFSPRHRTPRYSPYSSYTRRGSTSSSSSSDLESTKPSSTSPSPPSLRARRSRNQLTVNVYGSTSDLPAYTPISSYLRRKTPGASPTSPGFPRSVTYESADITLPILPSFPSPASTESSLPETPQPDVSSSPRSFDKAMIATESTEARSPRTHRRWHTGVRISTPPFSAGFDDTHRRRLVPHLV</sequence>
<keyword evidence="3" id="KW-1185">Reference proteome</keyword>
<feature type="compositionally biased region" description="Low complexity" evidence="1">
    <location>
        <begin position="20"/>
        <end position="41"/>
    </location>
</feature>
<evidence type="ECO:0000313" key="3">
    <source>
        <dbReference type="Proteomes" id="UP000559027"/>
    </source>
</evidence>
<feature type="compositionally biased region" description="Polar residues" evidence="1">
    <location>
        <begin position="114"/>
        <end position="126"/>
    </location>
</feature>
<dbReference type="AlphaFoldDB" id="A0A8H5LNX0"/>
<protein>
    <submittedName>
        <fullName evidence="2">Uncharacterized protein</fullName>
    </submittedName>
</protein>
<feature type="compositionally biased region" description="Polar residues" evidence="1">
    <location>
        <begin position="172"/>
        <end position="193"/>
    </location>
</feature>
<name>A0A8H5LNX0_9AGAR</name>
<dbReference type="EMBL" id="JAACJO010000001">
    <property type="protein sequence ID" value="KAF5364147.1"/>
    <property type="molecule type" value="Genomic_DNA"/>
</dbReference>
<dbReference type="Proteomes" id="UP000559027">
    <property type="component" value="Unassembled WGS sequence"/>
</dbReference>
<feature type="compositionally biased region" description="Low complexity" evidence="1">
    <location>
        <begin position="71"/>
        <end position="101"/>
    </location>
</feature>
<dbReference type="OrthoDB" id="3233824at2759"/>
<comment type="caution">
    <text evidence="2">The sequence shown here is derived from an EMBL/GenBank/DDBJ whole genome shotgun (WGS) entry which is preliminary data.</text>
</comment>
<feature type="compositionally biased region" description="Low complexity" evidence="1">
    <location>
        <begin position="49"/>
        <end position="62"/>
    </location>
</feature>
<evidence type="ECO:0000313" key="2">
    <source>
        <dbReference type="EMBL" id="KAF5364147.1"/>
    </source>
</evidence>
<evidence type="ECO:0000256" key="1">
    <source>
        <dbReference type="SAM" id="MobiDB-lite"/>
    </source>
</evidence>
<proteinExistence type="predicted"/>
<organism evidence="2 3">
    <name type="scientific">Leucocoprinus leucothites</name>
    <dbReference type="NCBI Taxonomy" id="201217"/>
    <lineage>
        <taxon>Eukaryota</taxon>
        <taxon>Fungi</taxon>
        <taxon>Dikarya</taxon>
        <taxon>Basidiomycota</taxon>
        <taxon>Agaricomycotina</taxon>
        <taxon>Agaricomycetes</taxon>
        <taxon>Agaricomycetidae</taxon>
        <taxon>Agaricales</taxon>
        <taxon>Agaricineae</taxon>
        <taxon>Agaricaceae</taxon>
        <taxon>Leucocoprinus</taxon>
    </lineage>
</organism>
<reference evidence="2 3" key="1">
    <citation type="journal article" date="2020" name="ISME J.">
        <title>Uncovering the hidden diversity of litter-decomposition mechanisms in mushroom-forming fungi.</title>
        <authorList>
            <person name="Floudas D."/>
            <person name="Bentzer J."/>
            <person name="Ahren D."/>
            <person name="Johansson T."/>
            <person name="Persson P."/>
            <person name="Tunlid A."/>
        </authorList>
    </citation>
    <scope>NUCLEOTIDE SEQUENCE [LARGE SCALE GENOMIC DNA]</scope>
    <source>
        <strain evidence="2 3">CBS 146.42</strain>
    </source>
</reference>
<feature type="region of interest" description="Disordered" evidence="1">
    <location>
        <begin position="1"/>
        <end position="218"/>
    </location>
</feature>
<accession>A0A8H5LNX0</accession>
<gene>
    <name evidence="2" type="ORF">D9756_000552</name>
</gene>